<evidence type="ECO:0000313" key="10">
    <source>
        <dbReference type="Proteomes" id="UP001320148"/>
    </source>
</evidence>
<dbReference type="PROSITE" id="PS50059">
    <property type="entry name" value="FKBP_PPIASE"/>
    <property type="match status" value="1"/>
</dbReference>
<dbReference type="SUPFAM" id="SSF54534">
    <property type="entry name" value="FKBP-like"/>
    <property type="match status" value="1"/>
</dbReference>
<evidence type="ECO:0000256" key="6">
    <source>
        <dbReference type="RuleBase" id="RU003915"/>
    </source>
</evidence>
<evidence type="ECO:0000313" key="9">
    <source>
        <dbReference type="EMBL" id="BCS96904.1"/>
    </source>
</evidence>
<protein>
    <recommendedName>
        <fullName evidence="6">Peptidyl-prolyl cis-trans isomerase</fullName>
        <ecNumber evidence="6">5.2.1.8</ecNumber>
    </recommendedName>
</protein>
<feature type="domain" description="PPIase FKBP-type" evidence="8">
    <location>
        <begin position="149"/>
        <end position="236"/>
    </location>
</feature>
<dbReference type="InterPro" id="IPR000774">
    <property type="entry name" value="PPIase_FKBP_N"/>
</dbReference>
<keyword evidence="3 5" id="KW-0697">Rotamase</keyword>
<keyword evidence="7" id="KW-0732">Signal</keyword>
<dbReference type="PANTHER" id="PTHR43811">
    <property type="entry name" value="FKBP-TYPE PEPTIDYL-PROLYL CIS-TRANS ISOMERASE FKPA"/>
    <property type="match status" value="1"/>
</dbReference>
<sequence>MKKNLISASLALLFTLMLVTVSTADEAKAPAFKTFEEKFAYAIGVEMGTNLNQNAIEVDLDALMKGMSDGYTGNEPVMTTEEMVQIRNEGIQKLRAKAQAKRIKDTADNLATAEKFLAENKTKKGVKTTQSGLQYEVITKGTGDIPKATDKVTVHYRGTLLDGTEFDSSYNRNAPATFAVGGVIAGWVEALQLMKTGAKWKLYVPPALAYGDRGTPNGTIGPNELLTFEVELLEIAAPDKAAE</sequence>
<evidence type="ECO:0000256" key="4">
    <source>
        <dbReference type="ARBA" id="ARBA00023235"/>
    </source>
</evidence>
<dbReference type="EC" id="5.2.1.8" evidence="6"/>
<evidence type="ECO:0000256" key="1">
    <source>
        <dbReference type="ARBA" id="ARBA00000971"/>
    </source>
</evidence>
<dbReference type="Pfam" id="PF01346">
    <property type="entry name" value="FKBP_N"/>
    <property type="match status" value="1"/>
</dbReference>
<dbReference type="InterPro" id="IPR001179">
    <property type="entry name" value="PPIase_FKBP_dom"/>
</dbReference>
<proteinExistence type="inferred from homology"/>
<comment type="similarity">
    <text evidence="2 6">Belongs to the FKBP-type PPIase family.</text>
</comment>
<dbReference type="Pfam" id="PF00254">
    <property type="entry name" value="FKBP_C"/>
    <property type="match status" value="1"/>
</dbReference>
<dbReference type="PANTHER" id="PTHR43811:SF19">
    <property type="entry name" value="39 KDA FK506-BINDING NUCLEAR PROTEIN"/>
    <property type="match status" value="1"/>
</dbReference>
<reference evidence="9 10" key="1">
    <citation type="submission" date="2021-02" db="EMBL/GenBank/DDBJ databases">
        <title>Complete genome of Desulfoluna sp. strain ASN36.</title>
        <authorList>
            <person name="Takahashi A."/>
            <person name="Kojima H."/>
            <person name="Fukui M."/>
        </authorList>
    </citation>
    <scope>NUCLEOTIDE SEQUENCE [LARGE SCALE GENOMIC DNA]</scope>
    <source>
        <strain evidence="9 10">ASN36</strain>
    </source>
</reference>
<evidence type="ECO:0000256" key="7">
    <source>
        <dbReference type="SAM" id="SignalP"/>
    </source>
</evidence>
<accession>A0ABN6F350</accession>
<dbReference type="Gene3D" id="3.10.50.40">
    <property type="match status" value="1"/>
</dbReference>
<gene>
    <name evidence="9" type="primary">fkpA</name>
    <name evidence="9" type="ORF">DSLASN_25360</name>
</gene>
<evidence type="ECO:0000256" key="5">
    <source>
        <dbReference type="PROSITE-ProRule" id="PRU00277"/>
    </source>
</evidence>
<evidence type="ECO:0000256" key="2">
    <source>
        <dbReference type="ARBA" id="ARBA00006577"/>
    </source>
</evidence>
<dbReference type="InterPro" id="IPR036944">
    <property type="entry name" value="PPIase_FKBP_N_sf"/>
</dbReference>
<dbReference type="Gene3D" id="1.10.287.460">
    <property type="entry name" value="Peptidyl-prolyl cis-trans isomerase, FKBP-type, N-terminal domain"/>
    <property type="match status" value="1"/>
</dbReference>
<dbReference type="Proteomes" id="UP001320148">
    <property type="component" value="Chromosome"/>
</dbReference>
<comment type="catalytic activity">
    <reaction evidence="1 5 6">
        <text>[protein]-peptidylproline (omega=180) = [protein]-peptidylproline (omega=0)</text>
        <dbReference type="Rhea" id="RHEA:16237"/>
        <dbReference type="Rhea" id="RHEA-COMP:10747"/>
        <dbReference type="Rhea" id="RHEA-COMP:10748"/>
        <dbReference type="ChEBI" id="CHEBI:83833"/>
        <dbReference type="ChEBI" id="CHEBI:83834"/>
        <dbReference type="EC" id="5.2.1.8"/>
    </reaction>
</comment>
<dbReference type="EMBL" id="AP024488">
    <property type="protein sequence ID" value="BCS96904.1"/>
    <property type="molecule type" value="Genomic_DNA"/>
</dbReference>
<evidence type="ECO:0000256" key="3">
    <source>
        <dbReference type="ARBA" id="ARBA00023110"/>
    </source>
</evidence>
<evidence type="ECO:0000259" key="8">
    <source>
        <dbReference type="PROSITE" id="PS50059"/>
    </source>
</evidence>
<dbReference type="InterPro" id="IPR046357">
    <property type="entry name" value="PPIase_dom_sf"/>
</dbReference>
<name>A0ABN6F350_9BACT</name>
<feature type="signal peptide" evidence="7">
    <location>
        <begin position="1"/>
        <end position="24"/>
    </location>
</feature>
<keyword evidence="4 5" id="KW-0413">Isomerase</keyword>
<keyword evidence="10" id="KW-1185">Reference proteome</keyword>
<dbReference type="RefSeq" id="WP_236888332.1">
    <property type="nucleotide sequence ID" value="NZ_AP024488.1"/>
</dbReference>
<organism evidence="9 10">
    <name type="scientific">Desulfoluna limicola</name>
    <dbReference type="NCBI Taxonomy" id="2810562"/>
    <lineage>
        <taxon>Bacteria</taxon>
        <taxon>Pseudomonadati</taxon>
        <taxon>Thermodesulfobacteriota</taxon>
        <taxon>Desulfobacteria</taxon>
        <taxon>Desulfobacterales</taxon>
        <taxon>Desulfolunaceae</taxon>
        <taxon>Desulfoluna</taxon>
    </lineage>
</organism>
<feature type="chain" id="PRO_5046418890" description="Peptidyl-prolyl cis-trans isomerase" evidence="7">
    <location>
        <begin position="25"/>
        <end position="243"/>
    </location>
</feature>
<dbReference type="GO" id="GO:0016853">
    <property type="term" value="F:isomerase activity"/>
    <property type="evidence" value="ECO:0007669"/>
    <property type="project" value="UniProtKB-KW"/>
</dbReference>